<protein>
    <submittedName>
        <fullName evidence="2">Uncharacterized protein</fullName>
    </submittedName>
</protein>
<dbReference type="AlphaFoldDB" id="A0A2J6PFA5"/>
<reference evidence="2 3" key="1">
    <citation type="submission" date="2016-05" db="EMBL/GenBank/DDBJ databases">
        <title>A degradative enzymes factory behind the ericoid mycorrhizal symbiosis.</title>
        <authorList>
            <consortium name="DOE Joint Genome Institute"/>
            <person name="Martino E."/>
            <person name="Morin E."/>
            <person name="Grelet G."/>
            <person name="Kuo A."/>
            <person name="Kohler A."/>
            <person name="Daghino S."/>
            <person name="Barry K."/>
            <person name="Choi C."/>
            <person name="Cichocki N."/>
            <person name="Clum A."/>
            <person name="Copeland A."/>
            <person name="Hainaut M."/>
            <person name="Haridas S."/>
            <person name="Labutti K."/>
            <person name="Lindquist E."/>
            <person name="Lipzen A."/>
            <person name="Khouja H.-R."/>
            <person name="Murat C."/>
            <person name="Ohm R."/>
            <person name="Olson A."/>
            <person name="Spatafora J."/>
            <person name="Veneault-Fourrey C."/>
            <person name="Henrissat B."/>
            <person name="Grigoriev I."/>
            <person name="Martin F."/>
            <person name="Perotto S."/>
        </authorList>
    </citation>
    <scope>NUCLEOTIDE SEQUENCE [LARGE SCALE GENOMIC DNA]</scope>
    <source>
        <strain evidence="2 3">UAMH 7357</strain>
    </source>
</reference>
<keyword evidence="3" id="KW-1185">Reference proteome</keyword>
<gene>
    <name evidence="2" type="ORF">NA56DRAFT_675081</name>
</gene>
<feature type="transmembrane region" description="Helical" evidence="1">
    <location>
        <begin position="12"/>
        <end position="28"/>
    </location>
</feature>
<keyword evidence="1" id="KW-0812">Transmembrane</keyword>
<dbReference type="EMBL" id="KZ613543">
    <property type="protein sequence ID" value="PMD12718.1"/>
    <property type="molecule type" value="Genomic_DNA"/>
</dbReference>
<evidence type="ECO:0000256" key="1">
    <source>
        <dbReference type="SAM" id="Phobius"/>
    </source>
</evidence>
<dbReference type="CDD" id="cd11296">
    <property type="entry name" value="O-FucT_like"/>
    <property type="match status" value="1"/>
</dbReference>
<evidence type="ECO:0000313" key="3">
    <source>
        <dbReference type="Proteomes" id="UP000235672"/>
    </source>
</evidence>
<accession>A0A2J6PFA5</accession>
<proteinExistence type="predicted"/>
<keyword evidence="1" id="KW-0472">Membrane</keyword>
<keyword evidence="1" id="KW-1133">Transmembrane helix</keyword>
<sequence length="437" mass="49087">MELPAGVNRRYAFLAGILLLAIWCWVAFDRPYIFPSHVPWNIYSGTPQARPALDIFDYPPLDSSAIKHVCSKTQWNQSVTFICDDSSGNVAEVRNSILNCVRYTIAVGGSLVVPRITVREADEDLFGSNTTELDYMFDTNHLINSLMASCPQMRIYKAASTIANRQYAHGPILLIPESLARKVSKTGMLPAEEWRGLFYQWLLQYVAEDAKGPIIVRLGRSYLEYPIHDDDDDFVLHFGKILKVRQDIRRLAATVLRTLSSTYSLPIRLSEPILENAFVGVYLSTDDEGLPEADQKLARYQVQSQLYLNQAFSANLSLVYVASELGHEIPKFIKDASLQNFTVTAKLDLLKGKDRDDLLRDFTTDQQALVDYLILSKTSDFAGVGHSSFAWNVALARHLYTTQNGDELDGPQMFDDALSLIYGTPGAHPEFPASMWP</sequence>
<dbReference type="OrthoDB" id="20368at2759"/>
<evidence type="ECO:0000313" key="2">
    <source>
        <dbReference type="EMBL" id="PMD12718.1"/>
    </source>
</evidence>
<dbReference type="Proteomes" id="UP000235672">
    <property type="component" value="Unassembled WGS sequence"/>
</dbReference>
<name>A0A2J6PFA5_9HELO</name>
<organism evidence="2 3">
    <name type="scientific">Hyaloscypha hepaticicola</name>
    <dbReference type="NCBI Taxonomy" id="2082293"/>
    <lineage>
        <taxon>Eukaryota</taxon>
        <taxon>Fungi</taxon>
        <taxon>Dikarya</taxon>
        <taxon>Ascomycota</taxon>
        <taxon>Pezizomycotina</taxon>
        <taxon>Leotiomycetes</taxon>
        <taxon>Helotiales</taxon>
        <taxon>Hyaloscyphaceae</taxon>
        <taxon>Hyaloscypha</taxon>
    </lineage>
</organism>